<dbReference type="AlphaFoldDB" id="A0A4R8WAD0"/>
<dbReference type="NCBIfam" id="NF041196">
    <property type="entry name" value="ScbR_bind_reg"/>
    <property type="match status" value="1"/>
</dbReference>
<dbReference type="Gene3D" id="1.10.357.10">
    <property type="entry name" value="Tetracycline Repressor, domain 2"/>
    <property type="match status" value="1"/>
</dbReference>
<dbReference type="Pfam" id="PF00440">
    <property type="entry name" value="TetR_N"/>
    <property type="match status" value="1"/>
</dbReference>
<dbReference type="InterPro" id="IPR001647">
    <property type="entry name" value="HTH_TetR"/>
</dbReference>
<evidence type="ECO:0000256" key="4">
    <source>
        <dbReference type="PROSITE-ProRule" id="PRU00335"/>
    </source>
</evidence>
<dbReference type="GO" id="GO:0003700">
    <property type="term" value="F:DNA-binding transcription factor activity"/>
    <property type="evidence" value="ECO:0007669"/>
    <property type="project" value="TreeGrafter"/>
</dbReference>
<evidence type="ECO:0000313" key="6">
    <source>
        <dbReference type="EMBL" id="TFC05640.1"/>
    </source>
</evidence>
<organism evidence="6 7">
    <name type="scientific">Cryobacterium adonitolivorans</name>
    <dbReference type="NCBI Taxonomy" id="1259189"/>
    <lineage>
        <taxon>Bacteria</taxon>
        <taxon>Bacillati</taxon>
        <taxon>Actinomycetota</taxon>
        <taxon>Actinomycetes</taxon>
        <taxon>Micrococcales</taxon>
        <taxon>Microbacteriaceae</taxon>
        <taxon>Cryobacterium</taxon>
    </lineage>
</organism>
<evidence type="ECO:0000259" key="5">
    <source>
        <dbReference type="PROSITE" id="PS50977"/>
    </source>
</evidence>
<sequence>MAQQARAVETRAVIIRAAADVFGAVGYGGASMADICVAAGLTKGALYFHFASKEALALAVIDAQHERAIGLGDELLHSEQPGLHVLLRMAFELGKQVRDDPVSRAGIRLTMESSNLSVPVVTPYEDWIAACALLLRRAILDGDVRADVDVAAAARFISPAFTGVQVVSGVLTGRADLMQRIVEMWSFVLPSLVVPERWDALRTLPAELADVWGQAPPTA</sequence>
<dbReference type="InterPro" id="IPR009057">
    <property type="entry name" value="Homeodomain-like_sf"/>
</dbReference>
<comment type="caution">
    <text evidence="6">The sequence shown here is derived from an EMBL/GenBank/DDBJ whole genome shotgun (WGS) entry which is preliminary data.</text>
</comment>
<dbReference type="Proteomes" id="UP000297907">
    <property type="component" value="Unassembled WGS sequence"/>
</dbReference>
<protein>
    <submittedName>
        <fullName evidence="6">TetR/AcrR family transcriptional regulator</fullName>
    </submittedName>
</protein>
<feature type="domain" description="HTH tetR-type" evidence="5">
    <location>
        <begin position="8"/>
        <end position="68"/>
    </location>
</feature>
<dbReference type="PANTHER" id="PTHR30055">
    <property type="entry name" value="HTH-TYPE TRANSCRIPTIONAL REGULATOR RUTR"/>
    <property type="match status" value="1"/>
</dbReference>
<dbReference type="PRINTS" id="PR00455">
    <property type="entry name" value="HTHTETR"/>
</dbReference>
<evidence type="ECO:0000256" key="3">
    <source>
        <dbReference type="ARBA" id="ARBA00023163"/>
    </source>
</evidence>
<accession>A0A4R8WAD0</accession>
<keyword evidence="3" id="KW-0804">Transcription</keyword>
<dbReference type="GO" id="GO:0000976">
    <property type="term" value="F:transcription cis-regulatory region binding"/>
    <property type="evidence" value="ECO:0007669"/>
    <property type="project" value="TreeGrafter"/>
</dbReference>
<dbReference type="PANTHER" id="PTHR30055:SF234">
    <property type="entry name" value="HTH-TYPE TRANSCRIPTIONAL REGULATOR BETI"/>
    <property type="match status" value="1"/>
</dbReference>
<dbReference type="SUPFAM" id="SSF48498">
    <property type="entry name" value="Tetracyclin repressor-like, C-terminal domain"/>
    <property type="match status" value="1"/>
</dbReference>
<evidence type="ECO:0000256" key="2">
    <source>
        <dbReference type="ARBA" id="ARBA00023125"/>
    </source>
</evidence>
<dbReference type="OrthoDB" id="3237195at2"/>
<dbReference type="RefSeq" id="WP_134452543.1">
    <property type="nucleotide sequence ID" value="NZ_SOFL01000008.1"/>
</dbReference>
<gene>
    <name evidence="6" type="ORF">E3O42_03615</name>
</gene>
<dbReference type="InterPro" id="IPR036271">
    <property type="entry name" value="Tet_transcr_reg_TetR-rel_C_sf"/>
</dbReference>
<keyword evidence="2 4" id="KW-0238">DNA-binding</keyword>
<dbReference type="SUPFAM" id="SSF46689">
    <property type="entry name" value="Homeodomain-like"/>
    <property type="match status" value="1"/>
</dbReference>
<dbReference type="PROSITE" id="PS01081">
    <property type="entry name" value="HTH_TETR_1"/>
    <property type="match status" value="1"/>
</dbReference>
<proteinExistence type="predicted"/>
<keyword evidence="7" id="KW-1185">Reference proteome</keyword>
<keyword evidence="1" id="KW-0805">Transcription regulation</keyword>
<dbReference type="InterPro" id="IPR023772">
    <property type="entry name" value="DNA-bd_HTH_TetR-type_CS"/>
</dbReference>
<feature type="DNA-binding region" description="H-T-H motif" evidence="4">
    <location>
        <begin position="31"/>
        <end position="50"/>
    </location>
</feature>
<dbReference type="InterPro" id="IPR047923">
    <property type="entry name" value="ArpA-like"/>
</dbReference>
<dbReference type="Pfam" id="PF21935">
    <property type="entry name" value="TetR_C_45"/>
    <property type="match status" value="1"/>
</dbReference>
<reference evidence="6 7" key="1">
    <citation type="submission" date="2019-03" db="EMBL/GenBank/DDBJ databases">
        <title>Genomics of glacier-inhabiting Cryobacterium strains.</title>
        <authorList>
            <person name="Liu Q."/>
            <person name="Xin Y.-H."/>
        </authorList>
    </citation>
    <scope>NUCLEOTIDE SEQUENCE [LARGE SCALE GENOMIC DNA]</scope>
    <source>
        <strain evidence="6 7">RHLS22-1</strain>
    </source>
</reference>
<dbReference type="PROSITE" id="PS50977">
    <property type="entry name" value="HTH_TETR_2"/>
    <property type="match status" value="1"/>
</dbReference>
<dbReference type="InterPro" id="IPR054126">
    <property type="entry name" value="CprB_TetR_C"/>
</dbReference>
<name>A0A4R8WAD0_9MICO</name>
<dbReference type="EMBL" id="SOFL01000008">
    <property type="protein sequence ID" value="TFC05640.1"/>
    <property type="molecule type" value="Genomic_DNA"/>
</dbReference>
<evidence type="ECO:0000256" key="1">
    <source>
        <dbReference type="ARBA" id="ARBA00023015"/>
    </source>
</evidence>
<dbReference type="InterPro" id="IPR050109">
    <property type="entry name" value="HTH-type_TetR-like_transc_reg"/>
</dbReference>
<evidence type="ECO:0000313" key="7">
    <source>
        <dbReference type="Proteomes" id="UP000297907"/>
    </source>
</evidence>